<comment type="similarity">
    <text evidence="2 3">Belongs to the peptidase M16 family.</text>
</comment>
<evidence type="ECO:0000256" key="2">
    <source>
        <dbReference type="ARBA" id="ARBA00007261"/>
    </source>
</evidence>
<accession>A0ABV9K8F3</accession>
<dbReference type="InterPro" id="IPR011765">
    <property type="entry name" value="Pept_M16_N"/>
</dbReference>
<dbReference type="Pfam" id="PF05193">
    <property type="entry name" value="Peptidase_M16_C"/>
    <property type="match status" value="1"/>
</dbReference>
<evidence type="ECO:0000259" key="4">
    <source>
        <dbReference type="Pfam" id="PF00675"/>
    </source>
</evidence>
<proteinExistence type="inferred from homology"/>
<dbReference type="SUPFAM" id="SSF63411">
    <property type="entry name" value="LuxS/MPP-like metallohydrolase"/>
    <property type="match status" value="2"/>
</dbReference>
<dbReference type="InterPro" id="IPR001431">
    <property type="entry name" value="Pept_M16_Zn_BS"/>
</dbReference>
<dbReference type="InterPro" id="IPR007863">
    <property type="entry name" value="Peptidase_M16_C"/>
</dbReference>
<comment type="cofactor">
    <cofactor evidence="1">
        <name>Zn(2+)</name>
        <dbReference type="ChEBI" id="CHEBI:29105"/>
    </cofactor>
</comment>
<dbReference type="EMBL" id="JBHSGO010000184">
    <property type="protein sequence ID" value="MFC4666228.1"/>
    <property type="molecule type" value="Genomic_DNA"/>
</dbReference>
<dbReference type="Gene3D" id="3.30.830.10">
    <property type="entry name" value="Metalloenzyme, LuxS/M16 peptidase-like"/>
    <property type="match status" value="2"/>
</dbReference>
<evidence type="ECO:0000256" key="1">
    <source>
        <dbReference type="ARBA" id="ARBA00001947"/>
    </source>
</evidence>
<feature type="domain" description="Peptidase M16 C-terminal" evidence="5">
    <location>
        <begin position="167"/>
        <end position="342"/>
    </location>
</feature>
<dbReference type="PANTHER" id="PTHR11851:SF49">
    <property type="entry name" value="MITOCHONDRIAL-PROCESSING PEPTIDASE SUBUNIT ALPHA"/>
    <property type="match status" value="1"/>
</dbReference>
<evidence type="ECO:0000256" key="3">
    <source>
        <dbReference type="RuleBase" id="RU004447"/>
    </source>
</evidence>
<reference evidence="7" key="1">
    <citation type="journal article" date="2019" name="Int. J. Syst. Evol. Microbiol.">
        <title>The Global Catalogue of Microorganisms (GCM) 10K type strain sequencing project: providing services to taxonomists for standard genome sequencing and annotation.</title>
        <authorList>
            <consortium name="The Broad Institute Genomics Platform"/>
            <consortium name="The Broad Institute Genome Sequencing Center for Infectious Disease"/>
            <person name="Wu L."/>
            <person name="Ma J."/>
        </authorList>
    </citation>
    <scope>NUCLEOTIDE SEQUENCE [LARGE SCALE GENOMIC DNA]</scope>
    <source>
        <strain evidence="7">CGMCC 4.7357</strain>
    </source>
</reference>
<evidence type="ECO:0000313" key="7">
    <source>
        <dbReference type="Proteomes" id="UP001596020"/>
    </source>
</evidence>
<dbReference type="InterPro" id="IPR050361">
    <property type="entry name" value="MPP/UQCRC_Complex"/>
</dbReference>
<dbReference type="PROSITE" id="PS00143">
    <property type="entry name" value="INSULINASE"/>
    <property type="match status" value="1"/>
</dbReference>
<evidence type="ECO:0000259" key="5">
    <source>
        <dbReference type="Pfam" id="PF05193"/>
    </source>
</evidence>
<organism evidence="6 7">
    <name type="scientific">Falsiporphyromonas endometrii</name>
    <dbReference type="NCBI Taxonomy" id="1387297"/>
    <lineage>
        <taxon>Bacteria</taxon>
        <taxon>Pseudomonadati</taxon>
        <taxon>Bacteroidota</taxon>
        <taxon>Bacteroidia</taxon>
        <taxon>Bacteroidales</taxon>
        <taxon>Porphyromonadaceae</taxon>
        <taxon>Falsiporphyromonas</taxon>
    </lineage>
</organism>
<gene>
    <name evidence="6" type="ORF">ACFO3G_06405</name>
</gene>
<dbReference type="Proteomes" id="UP001596020">
    <property type="component" value="Unassembled WGS sequence"/>
</dbReference>
<keyword evidence="7" id="KW-1185">Reference proteome</keyword>
<dbReference type="PANTHER" id="PTHR11851">
    <property type="entry name" value="METALLOPROTEASE"/>
    <property type="match status" value="1"/>
</dbReference>
<dbReference type="InterPro" id="IPR011249">
    <property type="entry name" value="Metalloenz_LuxS/M16"/>
</dbReference>
<sequence>MTNYHIHTLQSGLKIAVKPEKCLVTYMGFAVRAGTRDESKSSYGLAHLVEHMLFKGTSKRTSTHIINRAEEVGAELNAYTTKEETFIYAALPGQYWKRIFRLLSDIVLNSRFPEEELSKEKTVIIDEINSYKDSPSEFIYDEFENMIFDKTPLGHNILGSERSVNHISAKMARDFMRKYYRPDNMIFFINGDINETELIKLANQIFGNTHSEDPISHIPIDEHCYTPTHKRRRRDTYQYHVMMGTRAYSMHQPERIGLSLLLNILGGPGMNSKLNMALREHNGLVYNVESSYTAYSDGGMLAIYYACARENAEKAERLVKQEFDKLIAHPISEEELLAAKRQVKGQLMIAEDSRENATLSFAKSILHYGKQDSLERVLQRIDSLTAKDLHSLATAKLKMEDMTTLTYI</sequence>
<dbReference type="RefSeq" id="WP_380079089.1">
    <property type="nucleotide sequence ID" value="NZ_JBHSGO010000184.1"/>
</dbReference>
<comment type="caution">
    <text evidence="6">The sequence shown here is derived from an EMBL/GenBank/DDBJ whole genome shotgun (WGS) entry which is preliminary data.</text>
</comment>
<evidence type="ECO:0000313" key="6">
    <source>
        <dbReference type="EMBL" id="MFC4666228.1"/>
    </source>
</evidence>
<protein>
    <submittedName>
        <fullName evidence="6">M16 family metallopeptidase</fullName>
    </submittedName>
</protein>
<dbReference type="Pfam" id="PF00675">
    <property type="entry name" value="Peptidase_M16"/>
    <property type="match status" value="1"/>
</dbReference>
<feature type="domain" description="Peptidase M16 N-terminal" evidence="4">
    <location>
        <begin position="26"/>
        <end position="159"/>
    </location>
</feature>
<name>A0ABV9K8F3_9PORP</name>